<evidence type="ECO:0000256" key="2">
    <source>
        <dbReference type="ARBA" id="ARBA00007957"/>
    </source>
</evidence>
<proteinExistence type="inferred from homology"/>
<dbReference type="Gene3D" id="1.10.10.10">
    <property type="entry name" value="Winged helix-like DNA-binding domain superfamily/Winged helix DNA-binding domain"/>
    <property type="match status" value="1"/>
</dbReference>
<reference evidence="10" key="1">
    <citation type="submission" date="2018-05" db="EMBL/GenBank/DDBJ databases">
        <authorList>
            <person name="Lanie J.A."/>
            <person name="Ng W.-L."/>
            <person name="Kazmierczak K.M."/>
            <person name="Andrzejewski T.M."/>
            <person name="Davidsen T.M."/>
            <person name="Wayne K.J."/>
            <person name="Tettelin H."/>
            <person name="Glass J.I."/>
            <person name="Rusch D."/>
            <person name="Podicherti R."/>
            <person name="Tsui H.-C.T."/>
            <person name="Winkler M.E."/>
        </authorList>
    </citation>
    <scope>NUCLEOTIDE SEQUENCE</scope>
</reference>
<dbReference type="Pfam" id="PF01475">
    <property type="entry name" value="FUR"/>
    <property type="match status" value="1"/>
</dbReference>
<dbReference type="InterPro" id="IPR002481">
    <property type="entry name" value="FUR"/>
</dbReference>
<dbReference type="GO" id="GO:0005737">
    <property type="term" value="C:cytoplasm"/>
    <property type="evidence" value="ECO:0007669"/>
    <property type="project" value="UniProtKB-SubCell"/>
</dbReference>
<dbReference type="CDD" id="cd07153">
    <property type="entry name" value="Fur_like"/>
    <property type="match status" value="1"/>
</dbReference>
<dbReference type="GO" id="GO:0000976">
    <property type="term" value="F:transcription cis-regulatory region binding"/>
    <property type="evidence" value="ECO:0007669"/>
    <property type="project" value="TreeGrafter"/>
</dbReference>
<accession>A0A382FG16</accession>
<sequence>MRPYASIIKKLKSFNLRPTKQRLIIGKIIFSKCDHHFTIDDVYKEARILNASVSLATIYNTLKQFRHYKMIRELSIGSGKSYYDTNTKPHHHFLFEKGKLLKDIPYEGIEIKTLPKPPKGMEINDVEVLVKIKNKK</sequence>
<evidence type="ECO:0000256" key="8">
    <source>
        <dbReference type="ARBA" id="ARBA00023125"/>
    </source>
</evidence>
<dbReference type="EMBL" id="UINC01049368">
    <property type="protein sequence ID" value="SVB61067.1"/>
    <property type="molecule type" value="Genomic_DNA"/>
</dbReference>
<keyword evidence="5" id="KW-0479">Metal-binding</keyword>
<evidence type="ECO:0008006" key="11">
    <source>
        <dbReference type="Google" id="ProtNLM"/>
    </source>
</evidence>
<comment type="subcellular location">
    <subcellularLocation>
        <location evidence="1">Cytoplasm</location>
    </subcellularLocation>
</comment>
<dbReference type="AlphaFoldDB" id="A0A382FG16"/>
<keyword evidence="8" id="KW-0238">DNA-binding</keyword>
<evidence type="ECO:0000256" key="7">
    <source>
        <dbReference type="ARBA" id="ARBA00023015"/>
    </source>
</evidence>
<evidence type="ECO:0000256" key="1">
    <source>
        <dbReference type="ARBA" id="ARBA00004496"/>
    </source>
</evidence>
<dbReference type="NCBIfam" id="NF045678">
    <property type="entry name" value="TransRegIrrA"/>
    <property type="match status" value="1"/>
</dbReference>
<dbReference type="FunFam" id="1.10.10.10:FF:000007">
    <property type="entry name" value="Ferric uptake regulation protein"/>
    <property type="match status" value="1"/>
</dbReference>
<evidence type="ECO:0000256" key="5">
    <source>
        <dbReference type="ARBA" id="ARBA00022723"/>
    </source>
</evidence>
<evidence type="ECO:0000256" key="6">
    <source>
        <dbReference type="ARBA" id="ARBA00022833"/>
    </source>
</evidence>
<dbReference type="GO" id="GO:0003700">
    <property type="term" value="F:DNA-binding transcription factor activity"/>
    <property type="evidence" value="ECO:0007669"/>
    <property type="project" value="InterPro"/>
</dbReference>
<dbReference type="InterPro" id="IPR036388">
    <property type="entry name" value="WH-like_DNA-bd_sf"/>
</dbReference>
<comment type="similarity">
    <text evidence="2">Belongs to the Fur family.</text>
</comment>
<dbReference type="SUPFAM" id="SSF46785">
    <property type="entry name" value="Winged helix' DNA-binding domain"/>
    <property type="match status" value="1"/>
</dbReference>
<keyword evidence="3" id="KW-0963">Cytoplasm</keyword>
<evidence type="ECO:0000313" key="10">
    <source>
        <dbReference type="EMBL" id="SVB61067.1"/>
    </source>
</evidence>
<organism evidence="10">
    <name type="scientific">marine metagenome</name>
    <dbReference type="NCBI Taxonomy" id="408172"/>
    <lineage>
        <taxon>unclassified sequences</taxon>
        <taxon>metagenomes</taxon>
        <taxon>ecological metagenomes</taxon>
    </lineage>
</organism>
<evidence type="ECO:0000256" key="3">
    <source>
        <dbReference type="ARBA" id="ARBA00022490"/>
    </source>
</evidence>
<dbReference type="GO" id="GO:1900376">
    <property type="term" value="P:regulation of secondary metabolite biosynthetic process"/>
    <property type="evidence" value="ECO:0007669"/>
    <property type="project" value="TreeGrafter"/>
</dbReference>
<keyword evidence="4" id="KW-0678">Repressor</keyword>
<name>A0A382FG16_9ZZZZ</name>
<evidence type="ECO:0000256" key="9">
    <source>
        <dbReference type="ARBA" id="ARBA00023163"/>
    </source>
</evidence>
<dbReference type="GO" id="GO:0008270">
    <property type="term" value="F:zinc ion binding"/>
    <property type="evidence" value="ECO:0007669"/>
    <property type="project" value="TreeGrafter"/>
</dbReference>
<evidence type="ECO:0000256" key="4">
    <source>
        <dbReference type="ARBA" id="ARBA00022491"/>
    </source>
</evidence>
<dbReference type="PANTHER" id="PTHR33202:SF7">
    <property type="entry name" value="FERRIC UPTAKE REGULATION PROTEIN"/>
    <property type="match status" value="1"/>
</dbReference>
<dbReference type="GO" id="GO:0045892">
    <property type="term" value="P:negative regulation of DNA-templated transcription"/>
    <property type="evidence" value="ECO:0007669"/>
    <property type="project" value="TreeGrafter"/>
</dbReference>
<keyword evidence="6" id="KW-0862">Zinc</keyword>
<protein>
    <recommendedName>
        <fullName evidence="11">Ferric uptake regulation protein</fullName>
    </recommendedName>
</protein>
<keyword evidence="9" id="KW-0804">Transcription</keyword>
<keyword evidence="7" id="KW-0805">Transcription regulation</keyword>
<gene>
    <name evidence="10" type="ORF">METZ01_LOCUS213921</name>
</gene>
<dbReference type="InterPro" id="IPR036390">
    <property type="entry name" value="WH_DNA-bd_sf"/>
</dbReference>
<dbReference type="PANTHER" id="PTHR33202">
    <property type="entry name" value="ZINC UPTAKE REGULATION PROTEIN"/>
    <property type="match status" value="1"/>
</dbReference>